<dbReference type="PANTHER" id="PTHR31757:SF0">
    <property type="entry name" value="SLL0781 PROTEIN"/>
    <property type="match status" value="1"/>
</dbReference>
<dbReference type="RefSeq" id="WP_377198957.1">
    <property type="nucleotide sequence ID" value="NZ_JBHUHF010000001.1"/>
</dbReference>
<keyword evidence="2" id="KW-1185">Reference proteome</keyword>
<evidence type="ECO:0000313" key="1">
    <source>
        <dbReference type="EMBL" id="MFD2027199.1"/>
    </source>
</evidence>
<dbReference type="SUPFAM" id="SSF54427">
    <property type="entry name" value="NTF2-like"/>
    <property type="match status" value="1"/>
</dbReference>
<organism evidence="1 2">
    <name type="scientific">Promicromonospora aerolata</name>
    <dbReference type="NCBI Taxonomy" id="195749"/>
    <lineage>
        <taxon>Bacteria</taxon>
        <taxon>Bacillati</taxon>
        <taxon>Actinomycetota</taxon>
        <taxon>Actinomycetes</taxon>
        <taxon>Micrococcales</taxon>
        <taxon>Promicromonosporaceae</taxon>
        <taxon>Promicromonospora</taxon>
    </lineage>
</organism>
<reference evidence="2" key="1">
    <citation type="journal article" date="2019" name="Int. J. Syst. Evol. Microbiol.">
        <title>The Global Catalogue of Microorganisms (GCM) 10K type strain sequencing project: providing services to taxonomists for standard genome sequencing and annotation.</title>
        <authorList>
            <consortium name="The Broad Institute Genomics Platform"/>
            <consortium name="The Broad Institute Genome Sequencing Center for Infectious Disease"/>
            <person name="Wu L."/>
            <person name="Ma J."/>
        </authorList>
    </citation>
    <scope>NUCLEOTIDE SEQUENCE [LARGE SCALE GENOMIC DNA]</scope>
    <source>
        <strain evidence="2">CCM 7043</strain>
    </source>
</reference>
<name>A0ABW4VAB6_9MICO</name>
<dbReference type="EMBL" id="JBHUHF010000001">
    <property type="protein sequence ID" value="MFD2027199.1"/>
    <property type="molecule type" value="Genomic_DNA"/>
</dbReference>
<dbReference type="Gene3D" id="3.10.450.50">
    <property type="match status" value="1"/>
</dbReference>
<accession>A0ABW4VAB6</accession>
<dbReference type="InterPro" id="IPR032710">
    <property type="entry name" value="NTF2-like_dom_sf"/>
</dbReference>
<sequence>MTESRPPFPPFDLDSALTKVQAAEDAWNTRDPHRVSLAYTPDSVWRNRDTFVTGRAAIVELLTAKWEREQDYALRKSLWAFGGNRIAVRFQYEWHDQTGQWFRSYGNELWEFDESGLMRRREASINDTTITETDRRWFGPRPEHERGVDFWTNEDIPLQ</sequence>
<gene>
    <name evidence="1" type="ORF">ACFSL2_16925</name>
</gene>
<dbReference type="InterPro" id="IPR009783">
    <property type="entry name" value="DUF1348"/>
</dbReference>
<dbReference type="Proteomes" id="UP001597338">
    <property type="component" value="Unassembled WGS sequence"/>
</dbReference>
<dbReference type="Pfam" id="PF07080">
    <property type="entry name" value="DUF1348"/>
    <property type="match status" value="1"/>
</dbReference>
<protein>
    <submittedName>
        <fullName evidence="1">DUF1348 family protein</fullName>
    </submittedName>
</protein>
<dbReference type="PANTHER" id="PTHR31757">
    <property type="entry name" value="SLL0781 PROTEIN"/>
    <property type="match status" value="1"/>
</dbReference>
<comment type="caution">
    <text evidence="1">The sequence shown here is derived from an EMBL/GenBank/DDBJ whole genome shotgun (WGS) entry which is preliminary data.</text>
</comment>
<proteinExistence type="predicted"/>
<evidence type="ECO:0000313" key="2">
    <source>
        <dbReference type="Proteomes" id="UP001597338"/>
    </source>
</evidence>